<sequence length="138" mass="14851">MQPMGKGNFMKRSLKQLAIALAVILAALSALFVGVAYWAVPTAQVRNDSAEAVQVVAQWRDQSRDLGSIRPGQTVAFKVPGEGGITFSVTYADGRQVTSREMYYTLTTTVLAVVSEQSISVDSELGLATADQDPRNAR</sequence>
<name>F6ADR2_PSEF1</name>
<organism evidence="1 2">
    <name type="scientific">Pseudomonas fulva (strain 12-X)</name>
    <dbReference type="NCBI Taxonomy" id="743720"/>
    <lineage>
        <taxon>Bacteria</taxon>
        <taxon>Pseudomonadati</taxon>
        <taxon>Pseudomonadota</taxon>
        <taxon>Gammaproteobacteria</taxon>
        <taxon>Pseudomonadales</taxon>
        <taxon>Pseudomonadaceae</taxon>
        <taxon>Pseudomonas</taxon>
    </lineage>
</organism>
<dbReference type="HOGENOM" id="CLU_1853491_0_0_6"/>
<dbReference type="eggNOG" id="ENOG5034AE7">
    <property type="taxonomic scope" value="Bacteria"/>
</dbReference>
<dbReference type="EMBL" id="CP002727">
    <property type="protein sequence ID" value="AEF21252.1"/>
    <property type="molecule type" value="Genomic_DNA"/>
</dbReference>
<reference evidence="1 2" key="1">
    <citation type="submission" date="2011-04" db="EMBL/GenBank/DDBJ databases">
        <title>Complete sequence of Pseudomonas fulva 12-X.</title>
        <authorList>
            <consortium name="US DOE Joint Genome Institute"/>
            <person name="Lucas S."/>
            <person name="Han J."/>
            <person name="Lapidus A."/>
            <person name="Cheng J.-F."/>
            <person name="Goodwin L."/>
            <person name="Pitluck S."/>
            <person name="Peters L."/>
            <person name="Mikhailova N."/>
            <person name="Pagani I."/>
            <person name="Davenport K."/>
            <person name="Han C."/>
            <person name="Tapia R."/>
            <person name="Land M."/>
            <person name="Hauser L."/>
            <person name="Kyrpides N."/>
            <person name="Ivanova N."/>
            <person name="Pagani I."/>
            <person name="Lcollab F.I."/>
            <person name="Woyke T."/>
        </authorList>
    </citation>
    <scope>NUCLEOTIDE SEQUENCE [LARGE SCALE GENOMIC DNA]</scope>
    <source>
        <strain evidence="2">12-X</strain>
    </source>
</reference>
<protein>
    <submittedName>
        <fullName evidence="1">Uncharacterized protein</fullName>
    </submittedName>
</protein>
<accession>F6ADR2</accession>
<evidence type="ECO:0000313" key="2">
    <source>
        <dbReference type="Proteomes" id="UP000000686"/>
    </source>
</evidence>
<evidence type="ECO:0000313" key="1">
    <source>
        <dbReference type="EMBL" id="AEF21252.1"/>
    </source>
</evidence>
<proteinExistence type="predicted"/>
<dbReference type="Proteomes" id="UP000000686">
    <property type="component" value="Chromosome"/>
</dbReference>
<dbReference type="KEGG" id="pfv:Psefu_1276"/>
<gene>
    <name evidence="1" type="ordered locus">Psefu_1276</name>
</gene>
<dbReference type="AlphaFoldDB" id="F6ADR2"/>
<keyword evidence="2" id="KW-1185">Reference proteome</keyword>